<evidence type="ECO:0000313" key="3">
    <source>
        <dbReference type="EMBL" id="GCA68003.1"/>
    </source>
</evidence>
<evidence type="ECO:0000256" key="2">
    <source>
        <dbReference type="SAM" id="Phobius"/>
    </source>
</evidence>
<accession>A0A391PE79</accession>
<feature type="transmembrane region" description="Helical" evidence="2">
    <location>
        <begin position="6"/>
        <end position="28"/>
    </location>
</feature>
<evidence type="ECO:0000313" key="4">
    <source>
        <dbReference type="Proteomes" id="UP000265643"/>
    </source>
</evidence>
<feature type="coiled-coil region" evidence="1">
    <location>
        <begin position="205"/>
        <end position="242"/>
    </location>
</feature>
<protein>
    <recommendedName>
        <fullName evidence="5">ABC transporter permease</fullName>
    </recommendedName>
</protein>
<keyword evidence="1" id="KW-0175">Coiled coil</keyword>
<feature type="transmembrane region" description="Helical" evidence="2">
    <location>
        <begin position="40"/>
        <end position="61"/>
    </location>
</feature>
<dbReference type="AlphaFoldDB" id="A0A391PE79"/>
<sequence>MTGNFTVYFAFLSFFVYGFLGWCTEVAFAAFKERRFVNRGFLNGPICPIYGVGVTMVIWCLDPVRENLLILYVASVILVTVLEGLTGYAMDKIFHNKWWDYSNMPMNIGGYVCVLFSLIWGVACVAIVDVIHPIIFKGLEWIPYIVGVVLIVILMFTLCADLYVTASGIIKMNRRLERMEKIAGELHEISDQLGEEIYKGVIVALEKQEESKKKVEESKKKMEEAAQTLEDALKEKTAAAAELGDGLKEKIERIREEGGQRTGEMLTRIREEGPQKPGEMLERIRTEGSQVTEEMIARIAGLKQKYREAGKLELFSNRRLLKAFPKLESHDYKDQLEELKRQLEKLSENEK</sequence>
<dbReference type="Proteomes" id="UP000265643">
    <property type="component" value="Unassembled WGS sequence"/>
</dbReference>
<dbReference type="RefSeq" id="WP_117888141.1">
    <property type="nucleotide sequence ID" value="NZ_BHGK01000001.1"/>
</dbReference>
<comment type="caution">
    <text evidence="3">The sequence shown here is derived from an EMBL/GenBank/DDBJ whole genome shotgun (WGS) entry which is preliminary data.</text>
</comment>
<evidence type="ECO:0000256" key="1">
    <source>
        <dbReference type="SAM" id="Coils"/>
    </source>
</evidence>
<organism evidence="3 4">
    <name type="scientific">Mediterraneibacter butyricigenes</name>
    <dbReference type="NCBI Taxonomy" id="2316025"/>
    <lineage>
        <taxon>Bacteria</taxon>
        <taxon>Bacillati</taxon>
        <taxon>Bacillota</taxon>
        <taxon>Clostridia</taxon>
        <taxon>Lachnospirales</taxon>
        <taxon>Lachnospiraceae</taxon>
        <taxon>Mediterraneibacter</taxon>
    </lineage>
</organism>
<proteinExistence type="predicted"/>
<keyword evidence="4" id="KW-1185">Reference proteome</keyword>
<feature type="transmembrane region" description="Helical" evidence="2">
    <location>
        <begin position="111"/>
        <end position="135"/>
    </location>
</feature>
<keyword evidence="2" id="KW-1133">Transmembrane helix</keyword>
<evidence type="ECO:0008006" key="5">
    <source>
        <dbReference type="Google" id="ProtNLM"/>
    </source>
</evidence>
<keyword evidence="2" id="KW-0812">Transmembrane</keyword>
<dbReference type="InterPro" id="IPR010540">
    <property type="entry name" value="CmpB_TMEM229"/>
</dbReference>
<reference evidence="4" key="1">
    <citation type="submission" date="2018-09" db="EMBL/GenBank/DDBJ databases">
        <title>Draft Genome Sequence of Mediterraneibacter sp. KCTC 15684.</title>
        <authorList>
            <person name="Kim J.S."/>
            <person name="Han K.I."/>
            <person name="Suh M.K."/>
            <person name="Lee K.C."/>
            <person name="Eom M.K."/>
            <person name="Lee J.H."/>
            <person name="Park S.H."/>
            <person name="Kang S.W."/>
            <person name="Park J.E."/>
            <person name="Oh B.S."/>
            <person name="Yu S.Y."/>
            <person name="Choi S.H."/>
            <person name="Lee D.H."/>
            <person name="Yoon H."/>
            <person name="Kim B."/>
            <person name="Yang S.J."/>
            <person name="Lee J.S."/>
        </authorList>
    </citation>
    <scope>NUCLEOTIDE SEQUENCE [LARGE SCALE GENOMIC DNA]</scope>
    <source>
        <strain evidence="4">KCTC 15684</strain>
    </source>
</reference>
<keyword evidence="2" id="KW-0472">Membrane</keyword>
<name>A0A391PE79_9FIRM</name>
<feature type="transmembrane region" description="Helical" evidence="2">
    <location>
        <begin position="67"/>
        <end position="90"/>
    </location>
</feature>
<gene>
    <name evidence="3" type="ORF">KGMB01110_24390</name>
</gene>
<feature type="transmembrane region" description="Helical" evidence="2">
    <location>
        <begin position="141"/>
        <end position="164"/>
    </location>
</feature>
<dbReference type="Pfam" id="PF06541">
    <property type="entry name" value="ABC_trans_CmpB"/>
    <property type="match status" value="1"/>
</dbReference>
<dbReference type="EMBL" id="BHGK01000001">
    <property type="protein sequence ID" value="GCA68003.1"/>
    <property type="molecule type" value="Genomic_DNA"/>
</dbReference>